<comment type="similarity">
    <text evidence="1 6">Belongs to the methyltransferase superfamily. RsmH family.</text>
</comment>
<organism evidence="7 8">
    <name type="scientific">Candidatus Blackburnbacteria bacterium RIFCSPLOWO2_01_FULL_40_20</name>
    <dbReference type="NCBI Taxonomy" id="1797519"/>
    <lineage>
        <taxon>Bacteria</taxon>
        <taxon>Candidatus Blackburniibacteriota</taxon>
    </lineage>
</organism>
<evidence type="ECO:0000256" key="2">
    <source>
        <dbReference type="ARBA" id="ARBA00022552"/>
    </source>
</evidence>
<dbReference type="PANTHER" id="PTHR11265">
    <property type="entry name" value="S-ADENOSYL-METHYLTRANSFERASE MRAW"/>
    <property type="match status" value="1"/>
</dbReference>
<dbReference type="InterPro" id="IPR002903">
    <property type="entry name" value="RsmH"/>
</dbReference>
<dbReference type="SUPFAM" id="SSF53335">
    <property type="entry name" value="S-adenosyl-L-methionine-dependent methyltransferases"/>
    <property type="match status" value="1"/>
</dbReference>
<dbReference type="AlphaFoldDB" id="A0A1G1VE72"/>
<dbReference type="InterPro" id="IPR023397">
    <property type="entry name" value="SAM-dep_MeTrfase_MraW_recog"/>
</dbReference>
<evidence type="ECO:0000256" key="5">
    <source>
        <dbReference type="ARBA" id="ARBA00022691"/>
    </source>
</evidence>
<reference evidence="7 8" key="1">
    <citation type="journal article" date="2016" name="Nat. Commun.">
        <title>Thousands of microbial genomes shed light on interconnected biogeochemical processes in an aquifer system.</title>
        <authorList>
            <person name="Anantharaman K."/>
            <person name="Brown C.T."/>
            <person name="Hug L.A."/>
            <person name="Sharon I."/>
            <person name="Castelle C.J."/>
            <person name="Probst A.J."/>
            <person name="Thomas B.C."/>
            <person name="Singh A."/>
            <person name="Wilkins M.J."/>
            <person name="Karaoz U."/>
            <person name="Brodie E.L."/>
            <person name="Williams K.H."/>
            <person name="Hubbard S.S."/>
            <person name="Banfield J.F."/>
        </authorList>
    </citation>
    <scope>NUCLEOTIDE SEQUENCE [LARGE SCALE GENOMIC DNA]</scope>
</reference>
<accession>A0A1G1VE72</accession>
<dbReference type="GO" id="GO:0005737">
    <property type="term" value="C:cytoplasm"/>
    <property type="evidence" value="ECO:0007669"/>
    <property type="project" value="UniProtKB-SubCell"/>
</dbReference>
<keyword evidence="4 6" id="KW-0808">Transferase</keyword>
<keyword evidence="6" id="KW-0963">Cytoplasm</keyword>
<keyword evidence="2 6" id="KW-0698">rRNA processing</keyword>
<dbReference type="GO" id="GO:0071424">
    <property type="term" value="F:rRNA (cytosine-N4-)-methyltransferase activity"/>
    <property type="evidence" value="ECO:0007669"/>
    <property type="project" value="UniProtKB-UniRule"/>
</dbReference>
<feature type="binding site" evidence="6">
    <location>
        <begin position="25"/>
        <end position="27"/>
    </location>
    <ligand>
        <name>S-adenosyl-L-methionine</name>
        <dbReference type="ChEBI" id="CHEBI:59789"/>
    </ligand>
</feature>
<keyword evidence="5 6" id="KW-0949">S-adenosyl-L-methionine</keyword>
<protein>
    <recommendedName>
        <fullName evidence="6">Ribosomal RNA small subunit methyltransferase H</fullName>
        <ecNumber evidence="6">2.1.1.199</ecNumber>
    </recommendedName>
    <alternativeName>
        <fullName evidence="6">16S rRNA m(4)C1402 methyltransferase</fullName>
    </alternativeName>
    <alternativeName>
        <fullName evidence="6">rRNA (cytosine-N(4)-)-methyltransferase RsmH</fullName>
    </alternativeName>
</protein>
<dbReference type="PIRSF" id="PIRSF004486">
    <property type="entry name" value="MraW"/>
    <property type="match status" value="1"/>
</dbReference>
<comment type="function">
    <text evidence="6">Specifically methylates the N4 position of cytidine in position 1402 (C1402) of 16S rRNA.</text>
</comment>
<feature type="binding site" evidence="6">
    <location>
        <position position="98"/>
    </location>
    <ligand>
        <name>S-adenosyl-L-methionine</name>
        <dbReference type="ChEBI" id="CHEBI:59789"/>
    </ligand>
</feature>
<comment type="caution">
    <text evidence="7">The sequence shown here is derived from an EMBL/GenBank/DDBJ whole genome shotgun (WGS) entry which is preliminary data.</text>
</comment>
<comment type="subcellular location">
    <subcellularLocation>
        <location evidence="6">Cytoplasm</location>
    </subcellularLocation>
</comment>
<dbReference type="NCBIfam" id="TIGR00006">
    <property type="entry name" value="16S rRNA (cytosine(1402)-N(4))-methyltransferase RsmH"/>
    <property type="match status" value="1"/>
</dbReference>
<comment type="catalytic activity">
    <reaction evidence="6">
        <text>cytidine(1402) in 16S rRNA + S-adenosyl-L-methionine = N(4)-methylcytidine(1402) in 16S rRNA + S-adenosyl-L-homocysteine + H(+)</text>
        <dbReference type="Rhea" id="RHEA:42928"/>
        <dbReference type="Rhea" id="RHEA-COMP:10286"/>
        <dbReference type="Rhea" id="RHEA-COMP:10287"/>
        <dbReference type="ChEBI" id="CHEBI:15378"/>
        <dbReference type="ChEBI" id="CHEBI:57856"/>
        <dbReference type="ChEBI" id="CHEBI:59789"/>
        <dbReference type="ChEBI" id="CHEBI:74506"/>
        <dbReference type="ChEBI" id="CHEBI:82748"/>
        <dbReference type="EC" id="2.1.1.199"/>
    </reaction>
</comment>
<keyword evidence="3 6" id="KW-0489">Methyltransferase</keyword>
<dbReference type="EC" id="2.1.1.199" evidence="6"/>
<dbReference type="Pfam" id="PF01795">
    <property type="entry name" value="Methyltransf_5"/>
    <property type="match status" value="1"/>
</dbReference>
<evidence type="ECO:0000313" key="7">
    <source>
        <dbReference type="EMBL" id="OGY13576.1"/>
    </source>
</evidence>
<gene>
    <name evidence="6" type="primary">rsmH</name>
    <name evidence="7" type="ORF">A3A77_04275</name>
</gene>
<evidence type="ECO:0000256" key="6">
    <source>
        <dbReference type="HAMAP-Rule" id="MF_01007"/>
    </source>
</evidence>
<sequence length="286" mass="31853">MLQEVIDFLNVKPGRRFIDATTGGGGHIEAILKMGGEVLGIDQDPVSLNITRKRLNESGFSVFKLVQGNFANLQKIASGVGFTHVDGVLFDLGFASFQLEDSERGLSFLKEGPLDMRLDPNLGVTAADLINSLSENQLVGLFREVGEERLAQSIARQIVSRRVNQPFLTTQDLKKLVEDVYARKGFTTNHIHPATKVFMSLRIVVNNEFENLKNGLEQAFQTLKIGGRIVVISFHSGEDRIVKDFVKTLEKDKVKILVKKPLAPTQEEIKDNPRSRSAKLRAIEKI</sequence>
<feature type="binding site" evidence="6">
    <location>
        <position position="42"/>
    </location>
    <ligand>
        <name>S-adenosyl-L-methionine</name>
        <dbReference type="ChEBI" id="CHEBI:59789"/>
    </ligand>
</feature>
<dbReference type="Proteomes" id="UP000178659">
    <property type="component" value="Unassembled WGS sequence"/>
</dbReference>
<proteinExistence type="inferred from homology"/>
<dbReference type="SUPFAM" id="SSF81799">
    <property type="entry name" value="Putative methyltransferase TM0872, insert domain"/>
    <property type="match status" value="1"/>
</dbReference>
<dbReference type="CDD" id="cd02440">
    <property type="entry name" value="AdoMet_MTases"/>
    <property type="match status" value="1"/>
</dbReference>
<feature type="binding site" evidence="6">
    <location>
        <position position="91"/>
    </location>
    <ligand>
        <name>S-adenosyl-L-methionine</name>
        <dbReference type="ChEBI" id="CHEBI:59789"/>
    </ligand>
</feature>
<feature type="binding site" evidence="6">
    <location>
        <position position="70"/>
    </location>
    <ligand>
        <name>S-adenosyl-L-methionine</name>
        <dbReference type="ChEBI" id="CHEBI:59789"/>
    </ligand>
</feature>
<dbReference type="HAMAP" id="MF_01007">
    <property type="entry name" value="16SrRNA_methyltr_H"/>
    <property type="match status" value="1"/>
</dbReference>
<evidence type="ECO:0000256" key="4">
    <source>
        <dbReference type="ARBA" id="ARBA00022679"/>
    </source>
</evidence>
<dbReference type="EMBL" id="MHCC01000013">
    <property type="protein sequence ID" value="OGY13576.1"/>
    <property type="molecule type" value="Genomic_DNA"/>
</dbReference>
<dbReference type="Gene3D" id="3.40.50.150">
    <property type="entry name" value="Vaccinia Virus protein VP39"/>
    <property type="match status" value="1"/>
</dbReference>
<dbReference type="InterPro" id="IPR029063">
    <property type="entry name" value="SAM-dependent_MTases_sf"/>
</dbReference>
<dbReference type="Gene3D" id="1.10.150.170">
    <property type="entry name" value="Putative methyltransferase TM0872, insert domain"/>
    <property type="match status" value="1"/>
</dbReference>
<evidence type="ECO:0000256" key="3">
    <source>
        <dbReference type="ARBA" id="ARBA00022603"/>
    </source>
</evidence>
<evidence type="ECO:0000313" key="8">
    <source>
        <dbReference type="Proteomes" id="UP000178659"/>
    </source>
</evidence>
<dbReference type="PANTHER" id="PTHR11265:SF0">
    <property type="entry name" value="12S RRNA N4-METHYLCYTIDINE METHYLTRANSFERASE"/>
    <property type="match status" value="1"/>
</dbReference>
<evidence type="ECO:0000256" key="1">
    <source>
        <dbReference type="ARBA" id="ARBA00010396"/>
    </source>
</evidence>
<dbReference type="GO" id="GO:0070475">
    <property type="term" value="P:rRNA base methylation"/>
    <property type="evidence" value="ECO:0007669"/>
    <property type="project" value="UniProtKB-UniRule"/>
</dbReference>
<name>A0A1G1VE72_9BACT</name>